<dbReference type="Proteomes" id="UP000476332">
    <property type="component" value="Unassembled WGS sequence"/>
</dbReference>
<dbReference type="RefSeq" id="WP_163044737.1">
    <property type="nucleotide sequence ID" value="NZ_JAAAMJ010000011.1"/>
</dbReference>
<evidence type="ECO:0000256" key="2">
    <source>
        <dbReference type="ARBA" id="ARBA00023125"/>
    </source>
</evidence>
<dbReference type="Pfam" id="PF00440">
    <property type="entry name" value="TetR_N"/>
    <property type="match status" value="1"/>
</dbReference>
<feature type="DNA-binding region" description="H-T-H motif" evidence="4">
    <location>
        <begin position="11"/>
        <end position="30"/>
    </location>
</feature>
<dbReference type="InterPro" id="IPR001647">
    <property type="entry name" value="HTH_TetR"/>
</dbReference>
<evidence type="ECO:0000313" key="7">
    <source>
        <dbReference type="Proteomes" id="UP000476332"/>
    </source>
</evidence>
<dbReference type="InterPro" id="IPR036271">
    <property type="entry name" value="Tet_transcr_reg_TetR-rel_C_sf"/>
</dbReference>
<dbReference type="PANTHER" id="PTHR30055:SF234">
    <property type="entry name" value="HTH-TYPE TRANSCRIPTIONAL REGULATOR BETI"/>
    <property type="match status" value="1"/>
</dbReference>
<evidence type="ECO:0000256" key="4">
    <source>
        <dbReference type="PROSITE-ProRule" id="PRU00335"/>
    </source>
</evidence>
<feature type="domain" description="HTH tetR-type" evidence="5">
    <location>
        <begin position="1"/>
        <end position="48"/>
    </location>
</feature>
<keyword evidence="2 4" id="KW-0238">DNA-binding</keyword>
<dbReference type="SUPFAM" id="SSF46689">
    <property type="entry name" value="Homeodomain-like"/>
    <property type="match status" value="1"/>
</dbReference>
<organism evidence="6 7">
    <name type="scientific">Aurantimonas aggregata</name>
    <dbReference type="NCBI Taxonomy" id="2047720"/>
    <lineage>
        <taxon>Bacteria</taxon>
        <taxon>Pseudomonadati</taxon>
        <taxon>Pseudomonadota</taxon>
        <taxon>Alphaproteobacteria</taxon>
        <taxon>Hyphomicrobiales</taxon>
        <taxon>Aurantimonadaceae</taxon>
        <taxon>Aurantimonas</taxon>
    </lineage>
</organism>
<protein>
    <submittedName>
        <fullName evidence="6">TetR family transcriptional regulator</fullName>
    </submittedName>
</protein>
<evidence type="ECO:0000256" key="1">
    <source>
        <dbReference type="ARBA" id="ARBA00023015"/>
    </source>
</evidence>
<keyword evidence="7" id="KW-1185">Reference proteome</keyword>
<name>A0A6L9MJY5_9HYPH</name>
<comment type="caution">
    <text evidence="6">The sequence shown here is derived from an EMBL/GenBank/DDBJ whole genome shotgun (WGS) entry which is preliminary data.</text>
</comment>
<dbReference type="AlphaFoldDB" id="A0A6L9MJY5"/>
<keyword evidence="1" id="KW-0805">Transcription regulation</keyword>
<dbReference type="SUPFAM" id="SSF48498">
    <property type="entry name" value="Tetracyclin repressor-like, C-terminal domain"/>
    <property type="match status" value="1"/>
</dbReference>
<keyword evidence="3" id="KW-0804">Transcription</keyword>
<dbReference type="PROSITE" id="PS50977">
    <property type="entry name" value="HTH_TETR_2"/>
    <property type="match status" value="1"/>
</dbReference>
<gene>
    <name evidence="6" type="ORF">GTW51_14475</name>
</gene>
<accession>A0A6L9MJY5</accession>
<proteinExistence type="predicted"/>
<evidence type="ECO:0000259" key="5">
    <source>
        <dbReference type="PROSITE" id="PS50977"/>
    </source>
</evidence>
<evidence type="ECO:0000256" key="3">
    <source>
        <dbReference type="ARBA" id="ARBA00023163"/>
    </source>
</evidence>
<dbReference type="InterPro" id="IPR050109">
    <property type="entry name" value="HTH-type_TetR-like_transc_reg"/>
</dbReference>
<dbReference type="InterPro" id="IPR009057">
    <property type="entry name" value="Homeodomain-like_sf"/>
</dbReference>
<dbReference type="Gene3D" id="1.10.357.10">
    <property type="entry name" value="Tetracycline Repressor, domain 2"/>
    <property type="match status" value="1"/>
</dbReference>
<dbReference type="EMBL" id="JAAAMJ010000011">
    <property type="protein sequence ID" value="NDV87908.1"/>
    <property type="molecule type" value="Genomic_DNA"/>
</dbReference>
<sequence>MLVRHGYQGFRFRDIADRLGTTRAAVHYHYGNKQKLCEAVVVQYITTLLGRWEHNWASEKIFSDKIIGMMEANRERYLVFNPTGRTTNPWSLISRMRVDRDLIGPKAQDAINGFGITLERLIIAAIGQAVMRGELVADIPRRDVALQLVAIADSAGAITQDGGGFERLDQLYRSFARIVEHAYGRARGDAAPPGIASIAGGRPGA</sequence>
<dbReference type="GO" id="GO:0000976">
    <property type="term" value="F:transcription cis-regulatory region binding"/>
    <property type="evidence" value="ECO:0007669"/>
    <property type="project" value="TreeGrafter"/>
</dbReference>
<dbReference type="GO" id="GO:0003700">
    <property type="term" value="F:DNA-binding transcription factor activity"/>
    <property type="evidence" value="ECO:0007669"/>
    <property type="project" value="TreeGrafter"/>
</dbReference>
<reference evidence="6 7" key="1">
    <citation type="submission" date="2020-01" db="EMBL/GenBank/DDBJ databases">
        <title>Genomes of bacteria type strains.</title>
        <authorList>
            <person name="Chen J."/>
            <person name="Zhu S."/>
            <person name="Chen J."/>
        </authorList>
    </citation>
    <scope>NUCLEOTIDE SEQUENCE [LARGE SCALE GENOMIC DNA]</scope>
    <source>
        <strain evidence="6 7">KCTC 52919</strain>
    </source>
</reference>
<evidence type="ECO:0000313" key="6">
    <source>
        <dbReference type="EMBL" id="NDV87908.1"/>
    </source>
</evidence>
<dbReference type="PANTHER" id="PTHR30055">
    <property type="entry name" value="HTH-TYPE TRANSCRIPTIONAL REGULATOR RUTR"/>
    <property type="match status" value="1"/>
</dbReference>